<dbReference type="AlphaFoldDB" id="A0AAE1YCN1"/>
<dbReference type="Proteomes" id="UP001293254">
    <property type="component" value="Unassembled WGS sequence"/>
</dbReference>
<proteinExistence type="predicted"/>
<protein>
    <submittedName>
        <fullName evidence="2">Uncharacterized protein</fullName>
    </submittedName>
</protein>
<evidence type="ECO:0000313" key="3">
    <source>
        <dbReference type="Proteomes" id="UP001293254"/>
    </source>
</evidence>
<reference evidence="2" key="1">
    <citation type="submission" date="2020-06" db="EMBL/GenBank/DDBJ databases">
        <authorList>
            <person name="Li T."/>
            <person name="Hu X."/>
            <person name="Zhang T."/>
            <person name="Song X."/>
            <person name="Zhang H."/>
            <person name="Dai N."/>
            <person name="Sheng W."/>
            <person name="Hou X."/>
            <person name="Wei L."/>
        </authorList>
    </citation>
    <scope>NUCLEOTIDE SEQUENCE</scope>
    <source>
        <strain evidence="2">3651</strain>
        <tissue evidence="2">Leaf</tissue>
    </source>
</reference>
<comment type="caution">
    <text evidence="2">The sequence shown here is derived from an EMBL/GenBank/DDBJ whole genome shotgun (WGS) entry which is preliminary data.</text>
</comment>
<feature type="region of interest" description="Disordered" evidence="1">
    <location>
        <begin position="1"/>
        <end position="51"/>
    </location>
</feature>
<accession>A0AAE1YCN1</accession>
<dbReference type="EMBL" id="JACGWO010000005">
    <property type="protein sequence ID" value="KAK4427673.1"/>
    <property type="molecule type" value="Genomic_DNA"/>
</dbReference>
<gene>
    <name evidence="2" type="ORF">Salat_1536300</name>
</gene>
<sequence>MRIRGGKAPAVDHPVSLSSPSSSSSSSPSSSSSSITAAHSSLASSQDSSNSHPFSLLATTAHRCHGLDLLVKAIHQVTAGSVIGVPYIQRRVQIRRRRRRRALEFDSCIFAELFEQKKGQQNEKKLNGIKKKQKGKNSTAKGRQRRVMGLPSKLQDSVLQPWGRSAAADELGLSRVCCETEVAPVLSAWLIFVLDHLTSFMRKPIRLSQNEMTENQAGPSRNQIPHQVTHPQGEVMPIIELHKLFMEWGRQLLENRCAQDEETSAEALLNLTLRPNLREFRGDYPRC</sequence>
<evidence type="ECO:0000256" key="1">
    <source>
        <dbReference type="SAM" id="MobiDB-lite"/>
    </source>
</evidence>
<keyword evidence="3" id="KW-1185">Reference proteome</keyword>
<organism evidence="2 3">
    <name type="scientific">Sesamum alatum</name>
    <dbReference type="NCBI Taxonomy" id="300844"/>
    <lineage>
        <taxon>Eukaryota</taxon>
        <taxon>Viridiplantae</taxon>
        <taxon>Streptophyta</taxon>
        <taxon>Embryophyta</taxon>
        <taxon>Tracheophyta</taxon>
        <taxon>Spermatophyta</taxon>
        <taxon>Magnoliopsida</taxon>
        <taxon>eudicotyledons</taxon>
        <taxon>Gunneridae</taxon>
        <taxon>Pentapetalae</taxon>
        <taxon>asterids</taxon>
        <taxon>lamiids</taxon>
        <taxon>Lamiales</taxon>
        <taxon>Pedaliaceae</taxon>
        <taxon>Sesamum</taxon>
    </lineage>
</organism>
<feature type="region of interest" description="Disordered" evidence="1">
    <location>
        <begin position="121"/>
        <end position="147"/>
    </location>
</feature>
<reference evidence="2" key="2">
    <citation type="journal article" date="2024" name="Plant">
        <title>Genomic evolution and insights into agronomic trait innovations of Sesamum species.</title>
        <authorList>
            <person name="Miao H."/>
            <person name="Wang L."/>
            <person name="Qu L."/>
            <person name="Liu H."/>
            <person name="Sun Y."/>
            <person name="Le M."/>
            <person name="Wang Q."/>
            <person name="Wei S."/>
            <person name="Zheng Y."/>
            <person name="Lin W."/>
            <person name="Duan Y."/>
            <person name="Cao H."/>
            <person name="Xiong S."/>
            <person name="Wang X."/>
            <person name="Wei L."/>
            <person name="Li C."/>
            <person name="Ma Q."/>
            <person name="Ju M."/>
            <person name="Zhao R."/>
            <person name="Li G."/>
            <person name="Mu C."/>
            <person name="Tian Q."/>
            <person name="Mei H."/>
            <person name="Zhang T."/>
            <person name="Gao T."/>
            <person name="Zhang H."/>
        </authorList>
    </citation>
    <scope>NUCLEOTIDE SEQUENCE</scope>
    <source>
        <strain evidence="2">3651</strain>
    </source>
</reference>
<evidence type="ECO:0000313" key="2">
    <source>
        <dbReference type="EMBL" id="KAK4427673.1"/>
    </source>
</evidence>
<feature type="compositionally biased region" description="Low complexity" evidence="1">
    <location>
        <begin position="16"/>
        <end position="51"/>
    </location>
</feature>
<name>A0AAE1YCN1_9LAMI</name>